<dbReference type="AlphaFoldDB" id="A0A2N9WR91"/>
<comment type="caution">
    <text evidence="1">The sequence shown here is derived from an EMBL/GenBank/DDBJ whole genome shotgun (WGS) entry which is preliminary data.</text>
</comment>
<sequence length="135" mass="15063">MAANASAQVRNQLAIPVSYQQAKNYFIKNTVTKSVPRHITSAEEFARYFAMAATMGKAGNPTPIDFTTQDVLVFDAGIVQQQLDIMPLALNRVQDRLILNLRIRSGAVLGYQMRPFVLLIVPKGLPEQVEFNIQK</sequence>
<evidence type="ECO:0000313" key="2">
    <source>
        <dbReference type="Proteomes" id="UP000231293"/>
    </source>
</evidence>
<reference evidence="1 2" key="1">
    <citation type="journal article" date="2017" name="MBio">
        <title>Type VI secretion-mediated competition in the bee gut microbiome.</title>
        <authorList>
            <person name="Steele M.I."/>
            <person name="Kwong W.K."/>
            <person name="Powell J.E."/>
            <person name="Whiteley M."/>
            <person name="Moran N.A."/>
        </authorList>
    </citation>
    <scope>NUCLEOTIDE SEQUENCE [LARGE SCALE GENOMIC DNA]</scope>
    <source>
        <strain evidence="1 2">App2-2</strain>
    </source>
</reference>
<accession>A0A2N9WR91</accession>
<gene>
    <name evidence="1" type="ORF">BGI32_10100</name>
</gene>
<dbReference type="Proteomes" id="UP000231293">
    <property type="component" value="Unassembled WGS sequence"/>
</dbReference>
<dbReference type="EMBL" id="MDVB01000118">
    <property type="protein sequence ID" value="PIT12380.1"/>
    <property type="molecule type" value="Genomic_DNA"/>
</dbReference>
<name>A0A2N9WR91_9NEIS</name>
<proteinExistence type="predicted"/>
<evidence type="ECO:0000313" key="1">
    <source>
        <dbReference type="EMBL" id="PIT12380.1"/>
    </source>
</evidence>
<protein>
    <submittedName>
        <fullName evidence="1">Uncharacterized protein</fullName>
    </submittedName>
</protein>
<organism evidence="1 2">
    <name type="scientific">Snodgrassella alvi</name>
    <dbReference type="NCBI Taxonomy" id="1196083"/>
    <lineage>
        <taxon>Bacteria</taxon>
        <taxon>Pseudomonadati</taxon>
        <taxon>Pseudomonadota</taxon>
        <taxon>Betaproteobacteria</taxon>
        <taxon>Neisseriales</taxon>
        <taxon>Neisseriaceae</taxon>
        <taxon>Snodgrassella</taxon>
    </lineage>
</organism>